<evidence type="ECO:0000313" key="1">
    <source>
        <dbReference type="EMBL" id="MCY1077050.1"/>
    </source>
</evidence>
<evidence type="ECO:0008006" key="3">
    <source>
        <dbReference type="Google" id="ProtNLM"/>
    </source>
</evidence>
<reference evidence="1 2" key="1">
    <citation type="submission" date="2022-11" db="EMBL/GenBank/DDBJ databases">
        <title>Minimal conservation of predation-associated metabolite biosynthetic gene clusters underscores biosynthetic potential of Myxococcota including descriptions for ten novel species: Archangium lansinium sp. nov., Myxococcus landrumus sp. nov., Nannocystis bai.</title>
        <authorList>
            <person name="Ahearne A."/>
            <person name="Stevens C."/>
            <person name="Phillips K."/>
        </authorList>
    </citation>
    <scope>NUCLEOTIDE SEQUENCE [LARGE SCALE GENOMIC DNA]</scope>
    <source>
        <strain evidence="1 2">MIWBW</strain>
    </source>
</reference>
<sequence length="189" mass="20571">MKKQAMWVVAALSVLASGCGVEQPVDAEADQLKEQAYADVSFQATVQWLEGKKGIPVDLSQGVLEHREGATRLNFALPSEEVSQLAFELRADGSTRVYTNERVTEDAAQDVAAQAACGTYRSSDSCTTGPYVADAQGCAAGPGQPRTPLYIYYDYARDWFQSGRRVTQMGSWKNCSWMAQSTTCNNTCS</sequence>
<name>A0ABT4A604_9BACT</name>
<comment type="caution">
    <text evidence="1">The sequence shown here is derived from an EMBL/GenBank/DDBJ whole genome shotgun (WGS) entry which is preliminary data.</text>
</comment>
<dbReference type="RefSeq" id="WP_267535903.1">
    <property type="nucleotide sequence ID" value="NZ_JAPNKA010000001.1"/>
</dbReference>
<proteinExistence type="predicted"/>
<evidence type="ECO:0000313" key="2">
    <source>
        <dbReference type="Proteomes" id="UP001207654"/>
    </source>
</evidence>
<keyword evidence="2" id="KW-1185">Reference proteome</keyword>
<gene>
    <name evidence="1" type="ORF">OV287_21455</name>
</gene>
<accession>A0ABT4A604</accession>
<protein>
    <recommendedName>
        <fullName evidence="3">Lipoprotein</fullName>
    </recommendedName>
</protein>
<dbReference type="Proteomes" id="UP001207654">
    <property type="component" value="Unassembled WGS sequence"/>
</dbReference>
<dbReference type="EMBL" id="JAPNKA010000001">
    <property type="protein sequence ID" value="MCY1077050.1"/>
    <property type="molecule type" value="Genomic_DNA"/>
</dbReference>
<organism evidence="1 2">
    <name type="scientific">Archangium lansingense</name>
    <dbReference type="NCBI Taxonomy" id="2995310"/>
    <lineage>
        <taxon>Bacteria</taxon>
        <taxon>Pseudomonadati</taxon>
        <taxon>Myxococcota</taxon>
        <taxon>Myxococcia</taxon>
        <taxon>Myxococcales</taxon>
        <taxon>Cystobacterineae</taxon>
        <taxon>Archangiaceae</taxon>
        <taxon>Archangium</taxon>
    </lineage>
</organism>
<dbReference type="PROSITE" id="PS51257">
    <property type="entry name" value="PROKAR_LIPOPROTEIN"/>
    <property type="match status" value="1"/>
</dbReference>